<evidence type="ECO:0000256" key="1">
    <source>
        <dbReference type="ARBA" id="ARBA00004418"/>
    </source>
</evidence>
<dbReference type="Pfam" id="PF13098">
    <property type="entry name" value="Thioredoxin_2"/>
    <property type="match status" value="1"/>
</dbReference>
<dbReference type="Pfam" id="PF10411">
    <property type="entry name" value="DsbC_N"/>
    <property type="match status" value="1"/>
</dbReference>
<organism evidence="10 11">
    <name type="scientific">Chromobacterium violaceum (strain ATCC 12472 / DSM 30191 / JCM 1249 / CCUG 213 / NBRC 12614 / NCIMB 9131 / NCTC 9757 / MK)</name>
    <dbReference type="NCBI Taxonomy" id="243365"/>
    <lineage>
        <taxon>Bacteria</taxon>
        <taxon>Pseudomonadati</taxon>
        <taxon>Pseudomonadota</taxon>
        <taxon>Betaproteobacteria</taxon>
        <taxon>Neisseriales</taxon>
        <taxon>Chromobacteriaceae</taxon>
        <taxon>Chromobacterium</taxon>
    </lineage>
</organism>
<dbReference type="PANTHER" id="PTHR35272">
    <property type="entry name" value="THIOL:DISULFIDE INTERCHANGE PROTEIN DSBC-RELATED"/>
    <property type="match status" value="1"/>
</dbReference>
<dbReference type="NCBIfam" id="NF008657">
    <property type="entry name" value="PRK11657.1"/>
    <property type="match status" value="1"/>
</dbReference>
<evidence type="ECO:0000256" key="5">
    <source>
        <dbReference type="ARBA" id="ARBA00023157"/>
    </source>
</evidence>
<gene>
    <name evidence="10" type="primary">dsbG</name>
    <name evidence="10" type="ordered locus">CV_2637</name>
</gene>
<evidence type="ECO:0000256" key="6">
    <source>
        <dbReference type="ARBA" id="ARBA00023284"/>
    </source>
</evidence>
<dbReference type="KEGG" id="cvi:CV_2637"/>
<evidence type="ECO:0000256" key="4">
    <source>
        <dbReference type="ARBA" id="ARBA00022764"/>
    </source>
</evidence>
<name>Q7NUR0_CHRVO</name>
<dbReference type="InterPro" id="IPR033954">
    <property type="entry name" value="DiS-bond_Isoase_DsbC/G"/>
</dbReference>
<dbReference type="RefSeq" id="WP_011136184.1">
    <property type="nucleotide sequence ID" value="NC_005085.1"/>
</dbReference>
<keyword evidence="3 7" id="KW-0732">Signal</keyword>
<dbReference type="AlphaFoldDB" id="Q7NUR0"/>
<comment type="similarity">
    <text evidence="2 7">Belongs to the thioredoxin family. DsbC subfamily.</text>
</comment>
<evidence type="ECO:0000313" key="10">
    <source>
        <dbReference type="EMBL" id="AAQ60307.1"/>
    </source>
</evidence>
<evidence type="ECO:0000256" key="3">
    <source>
        <dbReference type="ARBA" id="ARBA00022729"/>
    </source>
</evidence>
<comment type="function">
    <text evidence="7">Required for disulfide bond formation in some periplasmic proteins. Acts by transferring its disulfide bond to other proteins and is reduced in the process.</text>
</comment>
<dbReference type="InterPro" id="IPR018950">
    <property type="entry name" value="DiS-bond_isomerase_DsbC/G_N"/>
</dbReference>
<evidence type="ECO:0000256" key="2">
    <source>
        <dbReference type="ARBA" id="ARBA00009813"/>
    </source>
</evidence>
<dbReference type="OrthoDB" id="5298214at2"/>
<dbReference type="STRING" id="243365.CV_2637"/>
<dbReference type="InterPro" id="IPR051470">
    <property type="entry name" value="Thiol:disulfide_interchange"/>
</dbReference>
<feature type="domain" description="Disulphide bond isomerase DsbC/G N-terminal" evidence="8">
    <location>
        <begin position="19"/>
        <end position="81"/>
    </location>
</feature>
<keyword evidence="4 7" id="KW-0574">Periplasm</keyword>
<dbReference type="Proteomes" id="UP000001424">
    <property type="component" value="Chromosome"/>
</dbReference>
<dbReference type="Gene3D" id="3.40.30.10">
    <property type="entry name" value="Glutaredoxin"/>
    <property type="match status" value="1"/>
</dbReference>
<dbReference type="InterPro" id="IPR009094">
    <property type="entry name" value="DiS-bond_isomerase_DsbC/G_N_sf"/>
</dbReference>
<dbReference type="EMBL" id="AE016825">
    <property type="protein sequence ID" value="AAQ60307.1"/>
    <property type="molecule type" value="Genomic_DNA"/>
</dbReference>
<evidence type="ECO:0000313" key="11">
    <source>
        <dbReference type="Proteomes" id="UP000001424"/>
    </source>
</evidence>
<keyword evidence="6 7" id="KW-0676">Redox-active center</keyword>
<dbReference type="InterPro" id="IPR012336">
    <property type="entry name" value="Thioredoxin-like_fold"/>
</dbReference>
<dbReference type="GO" id="GO:0042597">
    <property type="term" value="C:periplasmic space"/>
    <property type="evidence" value="ECO:0007669"/>
    <property type="project" value="UniProtKB-SubCell"/>
</dbReference>
<reference evidence="10 11" key="1">
    <citation type="journal article" date="2003" name="Proc. Natl. Acad. Sci. U.S.A.">
        <title>The complete genome sequence of Chromobacterium violaceum reveals remarkable and exploitable bacterial adaptability.</title>
        <authorList>
            <person name="Vasconcelos A.T.R."/>
            <person name="de Almeida D.F."/>
            <person name="Almeida F.C."/>
            <person name="de Almeida L.G.P."/>
            <person name="de Almeida R."/>
            <person name="Goncalves J.A.A."/>
            <person name="Andrade E.M."/>
            <person name="Antonio R.V."/>
            <person name="Araripe J."/>
            <person name="de Araujo M.F.F."/>
            <person name="Filho S.A."/>
            <person name="Azevedo V."/>
            <person name="Batista A.J."/>
            <person name="Bataus L.A.M."/>
            <person name="Batista J.S."/>
            <person name="Belo A."/>
            <person name="vander Berg C."/>
            <person name="Blamey J."/>
            <person name="Bogo M."/>
            <person name="Bonato S."/>
            <person name="Bordignon J."/>
            <person name="Brito C.A."/>
            <person name="Brocchi M."/>
            <person name="Burity H.A."/>
            <person name="Camargo A.A."/>
            <person name="Cardoso D.D.P."/>
            <person name="Carneiro N.P."/>
            <person name="Carraro D.M."/>
            <person name="Carvalho C.M.B."/>
            <person name="Cascardo J.C.M."/>
            <person name="Cavada B.S."/>
            <person name="Chueire L.M.O."/>
            <person name="Pasa T.B.C."/>
            <person name="Duran N."/>
            <person name="Fagundes N."/>
            <person name="Falcao C.L."/>
            <person name="Fantinatti F."/>
            <person name="Farias I.P."/>
            <person name="Felipe M.S.S."/>
            <person name="Ferrari L.P."/>
            <person name="Ferro J.A."/>
            <person name="Ferro M.I.T."/>
            <person name="Franco G.R."/>
            <person name="Freitas N.S.A."/>
            <person name="Furlan L.R."/>
            <person name="Gazzinelli R.T."/>
            <person name="Gomes E.A."/>
            <person name="Goncalves P.R."/>
            <person name="Grangeiro T.B."/>
            <person name="Grattapaglia D."/>
            <person name="Grisard E.C."/>
            <person name="Guimaraes C.T."/>
            <person name="Hanna E.S."/>
            <person name="Hungria M."/>
            <person name="Jardim S.N."/>
            <person name="Laurino J."/>
            <person name="Leoi L.C.T."/>
            <person name="Fassarella L."/>
            <person name="Lima A."/>
            <person name="Loureiro M.F."/>
            <person name="Lyra M.C.P."/>
            <person name="Macedo M."/>
            <person name="Madeira H.M.F."/>
            <person name="Manfio G.P."/>
            <person name="Maranhao A.Q."/>
            <person name="Martins W.S."/>
            <person name="di Mauro S.M.Z."/>
            <person name="de Medeiros S.R.B."/>
            <person name="Meissner R.D.V."/>
            <person name="Menck C.F.M."/>
            <person name="Moreira M.A.M."/>
            <person name="Nascimento F.F."/>
            <person name="Nicolas M.F."/>
            <person name="Oliveira J.G."/>
            <person name="Oliveira S.C."/>
            <person name="Paixao R.F.C."/>
            <person name="Parente J.A."/>
            <person name="Pedrosa F.O."/>
            <person name="Pena S.J.D."/>
            <person name="Perreira J.O."/>
            <person name="Perreira M."/>
            <person name="Pinto L.S.R.C."/>
            <person name="Pinto L.S."/>
            <person name="Porto J.I.R."/>
            <person name="Potrich D.P."/>
            <person name="Neto C.E.R."/>
            <person name="Reis A.M.M."/>
            <person name="Rigo L.U."/>
            <person name="Rondinelli E."/>
            <person name="dos Santos E.B.P."/>
            <person name="Santos F.R."/>
            <person name="Schneider M.P.C."/>
            <person name="Seuanez H.N."/>
            <person name="Silva A.M.R."/>
            <person name="da Silva A.L.C."/>
            <person name="Silva D.W."/>
            <person name="Silva R."/>
            <person name="Simoes I.C."/>
            <person name="Simon D."/>
            <person name="Soares C.M.A."/>
            <person name="Soares R.B.A."/>
            <person name="Souza E.M."/>
            <person name="Souza K.R.L."/>
            <person name="Souza R.C."/>
            <person name="Steffens M.B.R."/>
            <person name="Steindel M."/>
            <person name="Teixeira S.R."/>
            <person name="Urmenyi T."/>
            <person name="Vettore A."/>
            <person name="Wassem R."/>
            <person name="Zaha A."/>
            <person name="Simpson A.J.G."/>
        </authorList>
    </citation>
    <scope>NUCLEOTIDE SEQUENCE [LARGE SCALE GENOMIC DNA]</scope>
    <source>
        <strain evidence="11">ATCC 12472 / DSM 30191 / JCM 1249 / NBRC 12614 / NCIMB 9131 / NCTC 9757</strain>
    </source>
</reference>
<sequence>MKPACAVAIAVGHASLSAAAAAAAAWPAPIQALEQQGYEILGRFDGPSGMAGYAALRLGRPQTLYLTPDGKYAIAGTMTDGGGENWNQAGVDQRFSDAMWEQLQGSAWIADGSRTAERVVYLFTDPNCPYCRQFWRDARPWVRSGKVQLRHILIGILQADSRGKAAAILADADPARALARHEGGADTRPLGQPPAAVEARLDANHRLMERLGAFATPAIYYRAADGSLQKAQGAPGAAALPKILGPR</sequence>
<keyword evidence="5" id="KW-1015">Disulfide bond</keyword>
<protein>
    <recommendedName>
        <fullName evidence="7">Thiol:disulfide interchange protein</fullName>
    </recommendedName>
</protein>
<feature type="signal peptide" evidence="7">
    <location>
        <begin position="1"/>
        <end position="20"/>
    </location>
</feature>
<dbReference type="SUPFAM" id="SSF54423">
    <property type="entry name" value="DsbC/DsbG N-terminal domain-like"/>
    <property type="match status" value="1"/>
</dbReference>
<evidence type="ECO:0000259" key="9">
    <source>
        <dbReference type="Pfam" id="PF13098"/>
    </source>
</evidence>
<dbReference type="PANTHER" id="PTHR35272:SF4">
    <property type="entry name" value="THIOL:DISULFIDE INTERCHANGE PROTEIN DSBG"/>
    <property type="match status" value="1"/>
</dbReference>
<dbReference type="InterPro" id="IPR036249">
    <property type="entry name" value="Thioredoxin-like_sf"/>
</dbReference>
<dbReference type="CDD" id="cd03020">
    <property type="entry name" value="DsbA_DsbC_DsbG"/>
    <property type="match status" value="1"/>
</dbReference>
<dbReference type="HOGENOM" id="CLU_080090_0_0_4"/>
<dbReference type="SUPFAM" id="SSF52833">
    <property type="entry name" value="Thioredoxin-like"/>
    <property type="match status" value="1"/>
</dbReference>
<comment type="subcellular location">
    <subcellularLocation>
        <location evidence="1 7">Periplasm</location>
    </subcellularLocation>
</comment>
<dbReference type="Gene3D" id="3.10.450.70">
    <property type="entry name" value="Disulphide bond isomerase, DsbC/G, N-terminal"/>
    <property type="match status" value="1"/>
</dbReference>
<dbReference type="eggNOG" id="COG1651">
    <property type="taxonomic scope" value="Bacteria"/>
</dbReference>
<feature type="domain" description="Thioredoxin-like fold" evidence="9">
    <location>
        <begin position="116"/>
        <end position="234"/>
    </location>
</feature>
<accession>Q7NUR0</accession>
<feature type="chain" id="PRO_5010007036" description="Thiol:disulfide interchange protein" evidence="7">
    <location>
        <begin position="21"/>
        <end position="247"/>
    </location>
</feature>
<keyword evidence="11" id="KW-1185">Reference proteome</keyword>
<evidence type="ECO:0000259" key="8">
    <source>
        <dbReference type="Pfam" id="PF10411"/>
    </source>
</evidence>
<evidence type="ECO:0000256" key="7">
    <source>
        <dbReference type="RuleBase" id="RU364038"/>
    </source>
</evidence>
<proteinExistence type="inferred from homology"/>